<gene>
    <name evidence="4" type="ORF">CVM39_11510</name>
    <name evidence="5" type="ORF">SAMN06297129_1066</name>
</gene>
<dbReference type="CDD" id="cd04301">
    <property type="entry name" value="NAT_SF"/>
    <property type="match status" value="1"/>
</dbReference>
<evidence type="ECO:0000256" key="2">
    <source>
        <dbReference type="ARBA" id="ARBA00023315"/>
    </source>
</evidence>
<dbReference type="AlphaFoldDB" id="A0A285IG27"/>
<dbReference type="SUPFAM" id="SSF55729">
    <property type="entry name" value="Acyl-CoA N-acyltransferases (Nat)"/>
    <property type="match status" value="1"/>
</dbReference>
<keyword evidence="2" id="KW-0012">Acyltransferase</keyword>
<dbReference type="RefSeq" id="WP_097144849.1">
    <property type="nucleotide sequence ID" value="NZ_OBEA01000002.1"/>
</dbReference>
<dbReference type="Proteomes" id="UP000231702">
    <property type="component" value="Unassembled WGS sequence"/>
</dbReference>
<dbReference type="InterPro" id="IPR016181">
    <property type="entry name" value="Acyl_CoA_acyltransferase"/>
</dbReference>
<proteinExistence type="predicted"/>
<dbReference type="EMBL" id="OBEA01000002">
    <property type="protein sequence ID" value="SNY46919.1"/>
    <property type="molecule type" value="Genomic_DNA"/>
</dbReference>
<dbReference type="InterPro" id="IPR000182">
    <property type="entry name" value="GNAT_dom"/>
</dbReference>
<feature type="domain" description="N-acetyltransferase" evidence="3">
    <location>
        <begin position="3"/>
        <end position="151"/>
    </location>
</feature>
<evidence type="ECO:0000256" key="1">
    <source>
        <dbReference type="ARBA" id="ARBA00022679"/>
    </source>
</evidence>
<keyword evidence="1 5" id="KW-0808">Transferase</keyword>
<evidence type="ECO:0000259" key="3">
    <source>
        <dbReference type="PROSITE" id="PS51186"/>
    </source>
</evidence>
<dbReference type="EMBL" id="PGTD01000016">
    <property type="protein sequence ID" value="PJE29062.1"/>
    <property type="molecule type" value="Genomic_DNA"/>
</dbReference>
<keyword evidence="7" id="KW-1185">Reference proteome</keyword>
<protein>
    <submittedName>
        <fullName evidence="4">N-acetyltransferase</fullName>
    </submittedName>
    <submittedName>
        <fullName evidence="5">Putative acetyltransferase</fullName>
    </submittedName>
</protein>
<dbReference type="GO" id="GO:0016747">
    <property type="term" value="F:acyltransferase activity, transferring groups other than amino-acyl groups"/>
    <property type="evidence" value="ECO:0007669"/>
    <property type="project" value="InterPro"/>
</dbReference>
<reference evidence="5 6" key="1">
    <citation type="submission" date="2017-09" db="EMBL/GenBank/DDBJ databases">
        <authorList>
            <person name="Ehlers B."/>
            <person name="Leendertz F.H."/>
        </authorList>
    </citation>
    <scope>NUCLEOTIDE SEQUENCE [LARGE SCALE GENOMIC DNA]</scope>
    <source>
        <strain evidence="5 6">CGMCC 1.12662</strain>
    </source>
</reference>
<dbReference type="Pfam" id="PF00583">
    <property type="entry name" value="Acetyltransf_1"/>
    <property type="match status" value="1"/>
</dbReference>
<dbReference type="PANTHER" id="PTHR43877">
    <property type="entry name" value="AMINOALKYLPHOSPHONATE N-ACETYLTRANSFERASE-RELATED-RELATED"/>
    <property type="match status" value="1"/>
</dbReference>
<sequence length="155" mass="16461">MTLTISPASPLDPEASALLDASQLLMRTLYKPEENNFLSHEALCAPSIRFFLAREGDLALGCGALQIKAGYGEVKSFFVSEAARGKGVGTALLHHIEATARDEGLSVLKLETGDALAAACRLYEANGFARCGVFGDYEDNGVSVFMTKDLVTAEA</sequence>
<dbReference type="Gene3D" id="3.40.630.30">
    <property type="match status" value="1"/>
</dbReference>
<evidence type="ECO:0000313" key="5">
    <source>
        <dbReference type="EMBL" id="SNY46919.1"/>
    </source>
</evidence>
<dbReference type="InterPro" id="IPR050832">
    <property type="entry name" value="Bact_Acetyltransf"/>
</dbReference>
<dbReference type="OrthoDB" id="9803233at2"/>
<reference evidence="4 7" key="2">
    <citation type="journal article" date="2018" name="Int. J. Syst. Evol. Microbiol.">
        <title>Pseudooceanicola lipolyticus sp. nov., a marine alphaproteobacterium, reclassification of Oceanicola flagellatus as Pseudooceanicola flagellatus comb. nov. and emended description of the genus Pseudooceanicola.</title>
        <authorList>
            <person name="Huang M.-M."/>
            <person name="Guo L.-L."/>
            <person name="Wu Y.-H."/>
            <person name="Lai Q.-L."/>
            <person name="Shao Z.-Z."/>
            <person name="Wang C.-S."/>
            <person name="Wu M."/>
            <person name="Xu X.-W."/>
        </authorList>
    </citation>
    <scope>NUCLEOTIDE SEQUENCE [LARGE SCALE GENOMIC DNA]</scope>
    <source>
        <strain evidence="4 7">Ar-45</strain>
    </source>
</reference>
<evidence type="ECO:0000313" key="4">
    <source>
        <dbReference type="EMBL" id="PJE29062.1"/>
    </source>
</evidence>
<dbReference type="Proteomes" id="UP000231655">
    <property type="component" value="Unassembled WGS sequence"/>
</dbReference>
<accession>A0A285IG27</accession>
<organism evidence="5 6">
    <name type="scientific">Pseudooceanicola antarcticus</name>
    <dbReference type="NCBI Taxonomy" id="1247613"/>
    <lineage>
        <taxon>Bacteria</taxon>
        <taxon>Pseudomonadati</taxon>
        <taxon>Pseudomonadota</taxon>
        <taxon>Alphaproteobacteria</taxon>
        <taxon>Rhodobacterales</taxon>
        <taxon>Paracoccaceae</taxon>
        <taxon>Pseudooceanicola</taxon>
    </lineage>
</organism>
<dbReference type="PANTHER" id="PTHR43877:SF5">
    <property type="entry name" value="BLL8307 PROTEIN"/>
    <property type="match status" value="1"/>
</dbReference>
<dbReference type="PROSITE" id="PS51186">
    <property type="entry name" value="GNAT"/>
    <property type="match status" value="1"/>
</dbReference>
<evidence type="ECO:0000313" key="7">
    <source>
        <dbReference type="Proteomes" id="UP000231702"/>
    </source>
</evidence>
<evidence type="ECO:0000313" key="6">
    <source>
        <dbReference type="Proteomes" id="UP000231655"/>
    </source>
</evidence>
<name>A0A285IG27_9RHOB</name>